<keyword evidence="3 4" id="KW-0413">Isomerase</keyword>
<evidence type="ECO:0000313" key="10">
    <source>
        <dbReference type="Proteomes" id="UP000184612"/>
    </source>
</evidence>
<dbReference type="InterPro" id="IPR020103">
    <property type="entry name" value="PsdUridine_synth_cat_dom_sf"/>
</dbReference>
<feature type="domain" description="Pseudouridine synthase I TruA alpha/beta" evidence="8">
    <location>
        <begin position="9"/>
        <end position="106"/>
    </location>
</feature>
<feature type="active site" description="Nucleophile" evidence="4 5">
    <location>
        <position position="57"/>
    </location>
</feature>
<dbReference type="InterPro" id="IPR020097">
    <property type="entry name" value="PsdUridine_synth_TruA_a/b_dom"/>
</dbReference>
<dbReference type="GO" id="GO:0031119">
    <property type="term" value="P:tRNA pseudouridine synthesis"/>
    <property type="evidence" value="ECO:0007669"/>
    <property type="project" value="UniProtKB-UniRule"/>
</dbReference>
<dbReference type="GO" id="GO:0160147">
    <property type="term" value="F:tRNA pseudouridine(38-40) synthase activity"/>
    <property type="evidence" value="ECO:0007669"/>
    <property type="project" value="UniProtKB-EC"/>
</dbReference>
<comment type="catalytic activity">
    <reaction evidence="4 7">
        <text>uridine(38/39/40) in tRNA = pseudouridine(38/39/40) in tRNA</text>
        <dbReference type="Rhea" id="RHEA:22376"/>
        <dbReference type="Rhea" id="RHEA-COMP:10085"/>
        <dbReference type="Rhea" id="RHEA-COMP:10087"/>
        <dbReference type="ChEBI" id="CHEBI:65314"/>
        <dbReference type="ChEBI" id="CHEBI:65315"/>
        <dbReference type="EC" id="5.4.99.12"/>
    </reaction>
</comment>
<keyword evidence="2 4" id="KW-0819">tRNA processing</keyword>
<dbReference type="OrthoDB" id="9811823at2"/>
<dbReference type="InterPro" id="IPR020095">
    <property type="entry name" value="PsdUridine_synth_TruA_C"/>
</dbReference>
<evidence type="ECO:0000256" key="2">
    <source>
        <dbReference type="ARBA" id="ARBA00022694"/>
    </source>
</evidence>
<dbReference type="SUPFAM" id="SSF55120">
    <property type="entry name" value="Pseudouridine synthase"/>
    <property type="match status" value="1"/>
</dbReference>
<feature type="domain" description="Pseudouridine synthase I TruA alpha/beta" evidence="8">
    <location>
        <begin position="148"/>
        <end position="258"/>
    </location>
</feature>
<dbReference type="AlphaFoldDB" id="A0A1M7Y6G1"/>
<evidence type="ECO:0000313" key="9">
    <source>
        <dbReference type="EMBL" id="SHO48222.1"/>
    </source>
</evidence>
<dbReference type="InterPro" id="IPR001406">
    <property type="entry name" value="PsdUridine_synth_TruA"/>
</dbReference>
<comment type="subunit">
    <text evidence="4">Homodimer.</text>
</comment>
<dbReference type="Proteomes" id="UP000184612">
    <property type="component" value="Unassembled WGS sequence"/>
</dbReference>
<evidence type="ECO:0000256" key="4">
    <source>
        <dbReference type="HAMAP-Rule" id="MF_00171"/>
    </source>
</evidence>
<name>A0A1M7Y6G1_9FIRM</name>
<evidence type="ECO:0000256" key="3">
    <source>
        <dbReference type="ARBA" id="ARBA00023235"/>
    </source>
</evidence>
<comment type="similarity">
    <text evidence="1 4 7">Belongs to the tRNA pseudouridine synthase TruA family.</text>
</comment>
<reference evidence="9 10" key="1">
    <citation type="submission" date="2016-12" db="EMBL/GenBank/DDBJ databases">
        <authorList>
            <person name="Song W.-J."/>
            <person name="Kurnit D.M."/>
        </authorList>
    </citation>
    <scope>NUCLEOTIDE SEQUENCE [LARGE SCALE GENOMIC DNA]</scope>
    <source>
        <strain evidence="9 10">DSM 12503</strain>
    </source>
</reference>
<dbReference type="Gene3D" id="3.30.70.660">
    <property type="entry name" value="Pseudouridine synthase I, catalytic domain, C-terminal subdomain"/>
    <property type="match status" value="1"/>
</dbReference>
<dbReference type="PIRSF" id="PIRSF001430">
    <property type="entry name" value="tRNA_psdUrid_synth"/>
    <property type="match status" value="1"/>
</dbReference>
<evidence type="ECO:0000259" key="8">
    <source>
        <dbReference type="Pfam" id="PF01416"/>
    </source>
</evidence>
<dbReference type="GO" id="GO:0003723">
    <property type="term" value="F:RNA binding"/>
    <property type="evidence" value="ECO:0007669"/>
    <property type="project" value="InterPro"/>
</dbReference>
<dbReference type="RefSeq" id="WP_073588452.1">
    <property type="nucleotide sequence ID" value="NZ_FRFD01000005.1"/>
</dbReference>
<dbReference type="STRING" id="1121345.SAMN02745217_01726"/>
<dbReference type="FunFam" id="3.30.70.580:FF:000001">
    <property type="entry name" value="tRNA pseudouridine synthase A"/>
    <property type="match status" value="1"/>
</dbReference>
<dbReference type="Gene3D" id="3.30.70.580">
    <property type="entry name" value="Pseudouridine synthase I, catalytic domain, N-terminal subdomain"/>
    <property type="match status" value="1"/>
</dbReference>
<organism evidence="9 10">
    <name type="scientific">Anaerocolumna xylanovorans DSM 12503</name>
    <dbReference type="NCBI Taxonomy" id="1121345"/>
    <lineage>
        <taxon>Bacteria</taxon>
        <taxon>Bacillati</taxon>
        <taxon>Bacillota</taxon>
        <taxon>Clostridia</taxon>
        <taxon>Lachnospirales</taxon>
        <taxon>Lachnospiraceae</taxon>
        <taxon>Anaerocolumna</taxon>
    </lineage>
</organism>
<dbReference type="CDD" id="cd02570">
    <property type="entry name" value="PseudoU_synth_EcTruA"/>
    <property type="match status" value="1"/>
</dbReference>
<comment type="function">
    <text evidence="4">Formation of pseudouridine at positions 38, 39 and 40 in the anticodon stem and loop of transfer RNAs.</text>
</comment>
<sequence length="266" mass="30295">MEAKNIKLIVSYDGSGYAGWQRLKEEESKKSIQSVLEEALSLVLKENIKVTGSGRTDKGVHAIGQAANFKCHTNLSLKEMQRYINEILPEDIKVTELSEVSMDFHSRKSAIAKTYEYRFEVDEVPSVFLRKYVCQVGEELDLSPMEKAAGLLTGTHDFRAFSSEKRENYDTVRRIDSILIEPVAMTDYHKVVKQVRILITGNGFLYNMVRIIAGTLLEIGLHKREAEDINCIFQSKRRENAGITLPPQGLYMKEVIFPVEINFNIK</sequence>
<dbReference type="InterPro" id="IPR020094">
    <property type="entry name" value="TruA/RsuA/RluB/E/F_N"/>
</dbReference>
<comment type="caution">
    <text evidence="4">Lacks conserved residue(s) required for the propagation of feature annotation.</text>
</comment>
<dbReference type="Pfam" id="PF01416">
    <property type="entry name" value="PseudoU_synth_1"/>
    <property type="match status" value="2"/>
</dbReference>
<accession>A0A1M7Y6G1</accession>
<keyword evidence="10" id="KW-1185">Reference proteome</keyword>
<evidence type="ECO:0000256" key="5">
    <source>
        <dbReference type="PIRSR" id="PIRSR001430-1"/>
    </source>
</evidence>
<evidence type="ECO:0000256" key="7">
    <source>
        <dbReference type="RuleBase" id="RU003792"/>
    </source>
</evidence>
<dbReference type="HAMAP" id="MF_00171">
    <property type="entry name" value="TruA"/>
    <property type="match status" value="1"/>
</dbReference>
<evidence type="ECO:0000256" key="6">
    <source>
        <dbReference type="PIRSR" id="PIRSR001430-2"/>
    </source>
</evidence>
<dbReference type="EC" id="5.4.99.12" evidence="4"/>
<dbReference type="PANTHER" id="PTHR11142:SF0">
    <property type="entry name" value="TRNA PSEUDOURIDINE SYNTHASE-LIKE 1"/>
    <property type="match status" value="1"/>
</dbReference>
<feature type="binding site" evidence="4 6">
    <location>
        <position position="115"/>
    </location>
    <ligand>
        <name>substrate</name>
    </ligand>
</feature>
<proteinExistence type="inferred from homology"/>
<protein>
    <recommendedName>
        <fullName evidence="4">tRNA pseudouridine synthase A</fullName>
        <ecNumber evidence="4">5.4.99.12</ecNumber>
    </recommendedName>
    <alternativeName>
        <fullName evidence="4">tRNA pseudouridine(38-40) synthase</fullName>
    </alternativeName>
    <alternativeName>
        <fullName evidence="4">tRNA pseudouridylate synthase I</fullName>
    </alternativeName>
    <alternativeName>
        <fullName evidence="4">tRNA-uridine isomerase I</fullName>
    </alternativeName>
</protein>
<dbReference type="NCBIfam" id="TIGR00071">
    <property type="entry name" value="hisT_truA"/>
    <property type="match status" value="1"/>
</dbReference>
<gene>
    <name evidence="4" type="primary">truA</name>
    <name evidence="9" type="ORF">SAMN02745217_01726</name>
</gene>
<evidence type="ECO:0000256" key="1">
    <source>
        <dbReference type="ARBA" id="ARBA00009375"/>
    </source>
</evidence>
<dbReference type="PANTHER" id="PTHR11142">
    <property type="entry name" value="PSEUDOURIDYLATE SYNTHASE"/>
    <property type="match status" value="1"/>
</dbReference>
<dbReference type="EMBL" id="FRFD01000005">
    <property type="protein sequence ID" value="SHO48222.1"/>
    <property type="molecule type" value="Genomic_DNA"/>
</dbReference>